<dbReference type="InterPro" id="IPR013087">
    <property type="entry name" value="Znf_C2H2_type"/>
</dbReference>
<evidence type="ECO:0000256" key="6">
    <source>
        <dbReference type="ARBA" id="ARBA00023015"/>
    </source>
</evidence>
<evidence type="ECO:0000256" key="4">
    <source>
        <dbReference type="ARBA" id="ARBA00022771"/>
    </source>
</evidence>
<proteinExistence type="predicted"/>
<accession>A0A3F2RR51</accession>
<feature type="domain" description="C2H2-type" evidence="11">
    <location>
        <begin position="281"/>
        <end position="310"/>
    </location>
</feature>
<evidence type="ECO:0000256" key="10">
    <source>
        <dbReference type="SAM" id="MobiDB-lite"/>
    </source>
</evidence>
<feature type="domain" description="C2H2-type" evidence="11">
    <location>
        <begin position="15"/>
        <end position="44"/>
    </location>
</feature>
<reference evidence="12 13" key="1">
    <citation type="submission" date="2018-07" db="EMBL/GenBank/DDBJ databases">
        <title>Genome sequencing of oomycete isolates from Chile give support for New Zealand origin for Phytophthora kernoviae and make available the first Nothophytophthora sp. genome.</title>
        <authorList>
            <person name="Studholme D.J."/>
            <person name="Sanfuentes E."/>
            <person name="Panda P."/>
            <person name="Hill R."/>
            <person name="Sambles C."/>
            <person name="Grant M."/>
            <person name="Williams N.M."/>
            <person name="Mcdougal R.L."/>
        </authorList>
    </citation>
    <scope>NUCLEOTIDE SEQUENCE [LARGE SCALE GENOMIC DNA]</scope>
    <source>
        <strain evidence="12">Chile6</strain>
    </source>
</reference>
<dbReference type="PROSITE" id="PS00028">
    <property type="entry name" value="ZINC_FINGER_C2H2_1"/>
    <property type="match status" value="7"/>
</dbReference>
<dbReference type="InterPro" id="IPR051061">
    <property type="entry name" value="Zinc_finger_trans_reg"/>
</dbReference>
<keyword evidence="4 9" id="KW-0863">Zinc-finger</keyword>
<comment type="caution">
    <text evidence="12">The sequence shown here is derived from an EMBL/GenBank/DDBJ whole genome shotgun (WGS) entry which is preliminary data.</text>
</comment>
<dbReference type="GO" id="GO:0006357">
    <property type="term" value="P:regulation of transcription by RNA polymerase II"/>
    <property type="evidence" value="ECO:0007669"/>
    <property type="project" value="TreeGrafter"/>
</dbReference>
<evidence type="ECO:0000256" key="9">
    <source>
        <dbReference type="PROSITE-ProRule" id="PRU00042"/>
    </source>
</evidence>
<evidence type="ECO:0000313" key="13">
    <source>
        <dbReference type="Proteomes" id="UP000277300"/>
    </source>
</evidence>
<dbReference type="InterPro" id="IPR036236">
    <property type="entry name" value="Znf_C2H2_sf"/>
</dbReference>
<dbReference type="Gene3D" id="3.30.160.60">
    <property type="entry name" value="Classic Zinc Finger"/>
    <property type="match status" value="6"/>
</dbReference>
<keyword evidence="5" id="KW-0862">Zinc</keyword>
<dbReference type="PANTHER" id="PTHR46179">
    <property type="entry name" value="ZINC FINGER PROTEIN"/>
    <property type="match status" value="1"/>
</dbReference>
<feature type="compositionally biased region" description="Polar residues" evidence="10">
    <location>
        <begin position="140"/>
        <end position="149"/>
    </location>
</feature>
<feature type="domain" description="C2H2-type" evidence="11">
    <location>
        <begin position="221"/>
        <end position="250"/>
    </location>
</feature>
<feature type="region of interest" description="Disordered" evidence="10">
    <location>
        <begin position="326"/>
        <end position="357"/>
    </location>
</feature>
<evidence type="ECO:0000256" key="7">
    <source>
        <dbReference type="ARBA" id="ARBA00023163"/>
    </source>
</evidence>
<dbReference type="SMART" id="SM00355">
    <property type="entry name" value="ZnF_C2H2"/>
    <property type="match status" value="8"/>
</dbReference>
<dbReference type="GO" id="GO:0005634">
    <property type="term" value="C:nucleus"/>
    <property type="evidence" value="ECO:0007669"/>
    <property type="project" value="UniProtKB-SubCell"/>
</dbReference>
<feature type="compositionally biased region" description="Low complexity" evidence="10">
    <location>
        <begin position="345"/>
        <end position="357"/>
    </location>
</feature>
<dbReference type="PROSITE" id="PS50157">
    <property type="entry name" value="ZINC_FINGER_C2H2_2"/>
    <property type="match status" value="8"/>
</dbReference>
<feature type="domain" description="C2H2-type" evidence="11">
    <location>
        <begin position="75"/>
        <end position="104"/>
    </location>
</feature>
<feature type="domain" description="C2H2-type" evidence="11">
    <location>
        <begin position="105"/>
        <end position="135"/>
    </location>
</feature>
<dbReference type="FunFam" id="3.30.160.60:FF:000446">
    <property type="entry name" value="Zinc finger protein"/>
    <property type="match status" value="1"/>
</dbReference>
<dbReference type="Pfam" id="PF00096">
    <property type="entry name" value="zf-C2H2"/>
    <property type="match status" value="5"/>
</dbReference>
<dbReference type="GO" id="GO:0008270">
    <property type="term" value="F:zinc ion binding"/>
    <property type="evidence" value="ECO:0007669"/>
    <property type="project" value="UniProtKB-KW"/>
</dbReference>
<protein>
    <recommendedName>
        <fullName evidence="11">C2H2-type domain-containing protein</fullName>
    </recommendedName>
</protein>
<evidence type="ECO:0000313" key="12">
    <source>
        <dbReference type="EMBL" id="RLN62605.1"/>
    </source>
</evidence>
<dbReference type="AlphaFoldDB" id="A0A3F2RR51"/>
<organism evidence="12 13">
    <name type="scientific">Phytophthora kernoviae</name>
    <dbReference type="NCBI Taxonomy" id="325452"/>
    <lineage>
        <taxon>Eukaryota</taxon>
        <taxon>Sar</taxon>
        <taxon>Stramenopiles</taxon>
        <taxon>Oomycota</taxon>
        <taxon>Peronosporomycetes</taxon>
        <taxon>Peronosporales</taxon>
        <taxon>Peronosporaceae</taxon>
        <taxon>Phytophthora</taxon>
    </lineage>
</organism>
<dbReference type="SUPFAM" id="SSF57667">
    <property type="entry name" value="beta-beta-alpha zinc fingers"/>
    <property type="match status" value="4"/>
</dbReference>
<evidence type="ECO:0000259" key="11">
    <source>
        <dbReference type="PROSITE" id="PS50157"/>
    </source>
</evidence>
<feature type="domain" description="C2H2-type" evidence="11">
    <location>
        <begin position="45"/>
        <end position="69"/>
    </location>
</feature>
<dbReference type="PANTHER" id="PTHR46179:SF13">
    <property type="entry name" value="C2H2-TYPE DOMAIN-CONTAINING PROTEIN"/>
    <property type="match status" value="1"/>
</dbReference>
<keyword evidence="7" id="KW-0804">Transcription</keyword>
<comment type="subcellular location">
    <subcellularLocation>
        <location evidence="1">Nucleus</location>
    </subcellularLocation>
</comment>
<keyword evidence="3" id="KW-0677">Repeat</keyword>
<dbReference type="Proteomes" id="UP000277300">
    <property type="component" value="Unassembled WGS sequence"/>
</dbReference>
<evidence type="ECO:0000256" key="2">
    <source>
        <dbReference type="ARBA" id="ARBA00022723"/>
    </source>
</evidence>
<dbReference type="OrthoDB" id="3437960at2759"/>
<feature type="domain" description="C2H2-type" evidence="11">
    <location>
        <begin position="251"/>
        <end position="280"/>
    </location>
</feature>
<keyword evidence="6" id="KW-0805">Transcription regulation</keyword>
<name>A0A3F2RR51_9STRA</name>
<evidence type="ECO:0000256" key="3">
    <source>
        <dbReference type="ARBA" id="ARBA00022737"/>
    </source>
</evidence>
<keyword evidence="8" id="KW-0539">Nucleus</keyword>
<feature type="region of interest" description="Disordered" evidence="10">
    <location>
        <begin position="140"/>
        <end position="162"/>
    </location>
</feature>
<evidence type="ECO:0000256" key="1">
    <source>
        <dbReference type="ARBA" id="ARBA00004123"/>
    </source>
</evidence>
<gene>
    <name evidence="12" type="ORF">BBP00_00004624</name>
</gene>
<dbReference type="EMBL" id="MBDO02000116">
    <property type="protein sequence ID" value="RLN62605.1"/>
    <property type="molecule type" value="Genomic_DNA"/>
</dbReference>
<feature type="compositionally biased region" description="Basic and acidic residues" evidence="10">
    <location>
        <begin position="335"/>
        <end position="344"/>
    </location>
</feature>
<keyword evidence="2" id="KW-0479">Metal-binding</keyword>
<dbReference type="FunFam" id="3.30.160.60:FF:000624">
    <property type="entry name" value="zinc finger protein 697"/>
    <property type="match status" value="2"/>
</dbReference>
<evidence type="ECO:0000256" key="5">
    <source>
        <dbReference type="ARBA" id="ARBA00022833"/>
    </source>
</evidence>
<evidence type="ECO:0000256" key="8">
    <source>
        <dbReference type="ARBA" id="ARBA00023242"/>
    </source>
</evidence>
<sequence>MSLHAISADVNERRFHCPDVRCGRRFNRKYTLTEHIKTHTGEKPHVCRAPTCGRKFATSSNLSRHMRLHGPLPLVRCSLKGCTRTFLSDIQLARHQKQHDVPRVHHCQITGCSKIFSTTGNLNRHVKKHHAGRKLEQIASPTTSISSVTPDHKFPRSSSTGASPTGIDQRFVILKVSGLDEVVGSHGAVSGVMLMFCDVFVTKKNVMKFASKQDSNGNRAFQCPDVRCGRRFNRKYTLTEHMKTHTGERPHVCRARACGKRFSTSGNLSRHMRLHGTIEPVKCPVEDCACTFMSDIKLAKHMKSHYAPRTHTCKVPECGKSFSTTGNLNRHLKNQHTEKEREKFSTSSGSASPSSSISVCTTPMSQKCGSLSHESPTGIDQQWTGNTWQDASKSIELPTPFEKACTDPWSPEMLDILSHMLLD</sequence>
<feature type="domain" description="C2H2-type" evidence="11">
    <location>
        <begin position="311"/>
        <end position="341"/>
    </location>
</feature>